<evidence type="ECO:0000259" key="1">
    <source>
        <dbReference type="PROSITE" id="PS51186"/>
    </source>
</evidence>
<proteinExistence type="predicted"/>
<dbReference type="InterPro" id="IPR000182">
    <property type="entry name" value="GNAT_dom"/>
</dbReference>
<dbReference type="InterPro" id="IPR016181">
    <property type="entry name" value="Acyl_CoA_acyltransferase"/>
</dbReference>
<dbReference type="PROSITE" id="PS51186">
    <property type="entry name" value="GNAT"/>
    <property type="match status" value="1"/>
</dbReference>
<dbReference type="Proteomes" id="UP000800981">
    <property type="component" value="Unassembled WGS sequence"/>
</dbReference>
<dbReference type="Pfam" id="PF00583">
    <property type="entry name" value="Acetyltransf_1"/>
    <property type="match status" value="1"/>
</dbReference>
<name>A0ABX0GVK7_9ACTN</name>
<gene>
    <name evidence="2" type="ORF">G9H71_12380</name>
</gene>
<sequence length="249" mass="25609">MRQLLTVDDVRAASGGDLLALWAARRLGRGGRAWADGELVLVASPAASRRDRLVVVGPLDTPRGAARAARAVRAALAEVGAAYKPLLDRSAALAVREHLPAGTGCACFGWMDTDVPPPAPDGAPVVDVDDEAEVAALLDEAAPESYARPGDPDVHRWLGVREGGALLGVAAEAWNAPEVGFLAGVATRPAARGRGVARAVCAVGLARLVRRHGAAALMVDDDNAAALAIYARLGLRLRPVAGLSVPSVP</sequence>
<reference evidence="2 3" key="1">
    <citation type="submission" date="2020-03" db="EMBL/GenBank/DDBJ databases">
        <title>Two novel Motilibacter sp.</title>
        <authorList>
            <person name="Liu S."/>
        </authorList>
    </citation>
    <scope>NUCLEOTIDE SEQUENCE [LARGE SCALE GENOMIC DNA]</scope>
    <source>
        <strain evidence="2 3">E257</strain>
    </source>
</reference>
<dbReference type="EMBL" id="JAANNP010000008">
    <property type="protein sequence ID" value="NHC14575.1"/>
    <property type="molecule type" value="Genomic_DNA"/>
</dbReference>
<protein>
    <submittedName>
        <fullName evidence="2">GNAT family N-acetyltransferase</fullName>
    </submittedName>
</protein>
<evidence type="ECO:0000313" key="2">
    <source>
        <dbReference type="EMBL" id="NHC14575.1"/>
    </source>
</evidence>
<dbReference type="SUPFAM" id="SSF55729">
    <property type="entry name" value="Acyl-CoA N-acyltransferases (Nat)"/>
    <property type="match status" value="1"/>
</dbReference>
<accession>A0ABX0GVK7</accession>
<dbReference type="CDD" id="cd04301">
    <property type="entry name" value="NAT_SF"/>
    <property type="match status" value="1"/>
</dbReference>
<evidence type="ECO:0000313" key="3">
    <source>
        <dbReference type="Proteomes" id="UP000800981"/>
    </source>
</evidence>
<feature type="domain" description="N-acetyltransferase" evidence="1">
    <location>
        <begin position="113"/>
        <end position="249"/>
    </location>
</feature>
<keyword evidence="3" id="KW-1185">Reference proteome</keyword>
<organism evidence="2 3">
    <name type="scientific">Motilibacter deserti</name>
    <dbReference type="NCBI Taxonomy" id="2714956"/>
    <lineage>
        <taxon>Bacteria</taxon>
        <taxon>Bacillati</taxon>
        <taxon>Actinomycetota</taxon>
        <taxon>Actinomycetes</taxon>
        <taxon>Motilibacterales</taxon>
        <taxon>Motilibacteraceae</taxon>
        <taxon>Motilibacter</taxon>
    </lineage>
</organism>
<dbReference type="RefSeq" id="WP_166282246.1">
    <property type="nucleotide sequence ID" value="NZ_JAANNP010000008.1"/>
</dbReference>
<dbReference type="Gene3D" id="3.40.630.30">
    <property type="match status" value="1"/>
</dbReference>
<comment type="caution">
    <text evidence="2">The sequence shown here is derived from an EMBL/GenBank/DDBJ whole genome shotgun (WGS) entry which is preliminary data.</text>
</comment>